<name>A0A024U1Y1_9STRA</name>
<sequence length="310" mass="34191">MKARAVRKKRNDAASLKFCDVEWRFLRTPTASSPPSSFEAGFIDRLQADHSFGDDSQNGIGGPRVLAMLTGEAAKNDMLDSLMTELNTLREAKDLELRQAIVDHQRAHGFTTPFGPPLGSLKEAGPFSMGAIASAKTMAKRGTMQRQRSSIHNPDDMAAAQASAKAAVQASLEKAHEDATCLKADNSDGCDRPTTPHIIWRTSDRVHLATDIPSQLMAPSNQRASPSTAPKTSRIQLPEKPKKSKYGAWYMPPQEWGKQTVRRSDVESLRNDERALEIRDQIPKLFIAREYKNFILAKSDALPSYLDSSG</sequence>
<gene>
    <name evidence="2" type="ORF">H310_07626</name>
</gene>
<proteinExistence type="predicted"/>
<evidence type="ECO:0000313" key="2">
    <source>
        <dbReference type="EMBL" id="ETW00235.1"/>
    </source>
</evidence>
<reference evidence="2" key="1">
    <citation type="submission" date="2013-12" db="EMBL/GenBank/DDBJ databases">
        <title>The Genome Sequence of Aphanomyces invadans NJM9701.</title>
        <authorList>
            <consortium name="The Broad Institute Genomics Platform"/>
            <person name="Russ C."/>
            <person name="Tyler B."/>
            <person name="van West P."/>
            <person name="Dieguez-Uribeondo J."/>
            <person name="Young S.K."/>
            <person name="Zeng Q."/>
            <person name="Gargeya S."/>
            <person name="Fitzgerald M."/>
            <person name="Abouelleil A."/>
            <person name="Alvarado L."/>
            <person name="Chapman S.B."/>
            <person name="Gainer-Dewar J."/>
            <person name="Goldberg J."/>
            <person name="Griggs A."/>
            <person name="Gujja S."/>
            <person name="Hansen M."/>
            <person name="Howarth C."/>
            <person name="Imamovic A."/>
            <person name="Ireland A."/>
            <person name="Larimer J."/>
            <person name="McCowan C."/>
            <person name="Murphy C."/>
            <person name="Pearson M."/>
            <person name="Poon T.W."/>
            <person name="Priest M."/>
            <person name="Roberts A."/>
            <person name="Saif S."/>
            <person name="Shea T."/>
            <person name="Sykes S."/>
            <person name="Wortman J."/>
            <person name="Nusbaum C."/>
            <person name="Birren B."/>
        </authorList>
    </citation>
    <scope>NUCLEOTIDE SEQUENCE [LARGE SCALE GENOMIC DNA]</scope>
    <source>
        <strain evidence="2">NJM9701</strain>
    </source>
</reference>
<feature type="compositionally biased region" description="Polar residues" evidence="1">
    <location>
        <begin position="217"/>
        <end position="235"/>
    </location>
</feature>
<dbReference type="VEuPathDB" id="FungiDB:H310_07626"/>
<dbReference type="RefSeq" id="XP_008871260.1">
    <property type="nucleotide sequence ID" value="XM_008873038.1"/>
</dbReference>
<accession>A0A024U1Y1</accession>
<dbReference type="AlphaFoldDB" id="A0A024U1Y1"/>
<feature type="region of interest" description="Disordered" evidence="1">
    <location>
        <begin position="216"/>
        <end position="248"/>
    </location>
</feature>
<evidence type="ECO:0000256" key="1">
    <source>
        <dbReference type="SAM" id="MobiDB-lite"/>
    </source>
</evidence>
<dbReference type="OrthoDB" id="73882at2759"/>
<dbReference type="GeneID" id="20084676"/>
<protein>
    <submittedName>
        <fullName evidence="2">Uncharacterized protein</fullName>
    </submittedName>
</protein>
<dbReference type="EMBL" id="KI913965">
    <property type="protein sequence ID" value="ETW00235.1"/>
    <property type="molecule type" value="Genomic_DNA"/>
</dbReference>
<organism evidence="2">
    <name type="scientific">Aphanomyces invadans</name>
    <dbReference type="NCBI Taxonomy" id="157072"/>
    <lineage>
        <taxon>Eukaryota</taxon>
        <taxon>Sar</taxon>
        <taxon>Stramenopiles</taxon>
        <taxon>Oomycota</taxon>
        <taxon>Saprolegniomycetes</taxon>
        <taxon>Saprolegniales</taxon>
        <taxon>Verrucalvaceae</taxon>
        <taxon>Aphanomyces</taxon>
    </lineage>
</organism>